<comment type="caution">
    <text evidence="1">The sequence shown here is derived from an EMBL/GenBank/DDBJ whole genome shotgun (WGS) entry which is preliminary data.</text>
</comment>
<accession>A0A2C5YVM2</accession>
<dbReference type="SFLD" id="SFLDS00003">
    <property type="entry name" value="Haloacid_Dehalogenase"/>
    <property type="match status" value="1"/>
</dbReference>
<evidence type="ECO:0008006" key="3">
    <source>
        <dbReference type="Google" id="ProtNLM"/>
    </source>
</evidence>
<dbReference type="GO" id="GO:0016791">
    <property type="term" value="F:phosphatase activity"/>
    <property type="evidence" value="ECO:0007669"/>
    <property type="project" value="UniProtKB-ARBA"/>
</dbReference>
<dbReference type="Gene3D" id="1.10.260.80">
    <property type="match status" value="1"/>
</dbReference>
<dbReference type="Pfam" id="PF00702">
    <property type="entry name" value="Hydrolase"/>
    <property type="match status" value="1"/>
</dbReference>
<organism evidence="1 2">
    <name type="scientific">Ophiocordyceps australis</name>
    <dbReference type="NCBI Taxonomy" id="1399860"/>
    <lineage>
        <taxon>Eukaryota</taxon>
        <taxon>Fungi</taxon>
        <taxon>Dikarya</taxon>
        <taxon>Ascomycota</taxon>
        <taxon>Pezizomycotina</taxon>
        <taxon>Sordariomycetes</taxon>
        <taxon>Hypocreomycetidae</taxon>
        <taxon>Hypocreales</taxon>
        <taxon>Ophiocordycipitaceae</taxon>
        <taxon>Ophiocordyceps</taxon>
    </lineage>
</organism>
<gene>
    <name evidence="1" type="ORF">CDD82_6440</name>
</gene>
<dbReference type="Proteomes" id="UP000224854">
    <property type="component" value="Unassembled WGS sequence"/>
</dbReference>
<dbReference type="InterPro" id="IPR006439">
    <property type="entry name" value="HAD-SF_hydro_IA"/>
</dbReference>
<dbReference type="SUPFAM" id="SSF56784">
    <property type="entry name" value="HAD-like"/>
    <property type="match status" value="1"/>
</dbReference>
<proteinExistence type="predicted"/>
<dbReference type="NCBIfam" id="TIGR01549">
    <property type="entry name" value="HAD-SF-IA-v1"/>
    <property type="match status" value="1"/>
</dbReference>
<dbReference type="SFLD" id="SFLDG01129">
    <property type="entry name" value="C1.5:_HAD__Beta-PGM__Phosphata"/>
    <property type="match status" value="1"/>
</dbReference>
<dbReference type="PANTHER" id="PTHR43885:SF1">
    <property type="entry name" value="SUPERFAMILY HYDROLASE, PUTATIVE (AFU_ORTHOLOGUE AFUA_4G13290)-RELATED"/>
    <property type="match status" value="1"/>
</dbReference>
<sequence>MASSTAKRFAPLCPRPGDSSCDLPRLRGIVFDMDGTLCEPQTYMFREMRSHLNIPKSVDILQHIDSLPPPDQVAAHKAICDIETRAAALQVPQPHLALLMAHLDARALPKAICTRNFDGPVRALLAKFLPPDTLFSPVVTRTFRPAKPHPAGILHIAAQWGLPDASGLIMVGDSIDDMTAGRRAGAATVLLANNVNKHLFEHHDTDLVISGLDQLIDILDHGFQGRDITTS</sequence>
<dbReference type="NCBIfam" id="TIGR01509">
    <property type="entry name" value="HAD-SF-IA-v3"/>
    <property type="match status" value="1"/>
</dbReference>
<keyword evidence="2" id="KW-1185">Reference proteome</keyword>
<dbReference type="PANTHER" id="PTHR43885">
    <property type="entry name" value="HALOACID DEHALOGENASE-LIKE HYDROLASE"/>
    <property type="match status" value="1"/>
</dbReference>
<dbReference type="EMBL" id="NJEU01000664">
    <property type="protein sequence ID" value="PHH71580.1"/>
    <property type="molecule type" value="Genomic_DNA"/>
</dbReference>
<dbReference type="OrthoDB" id="426235at2759"/>
<reference evidence="1 2" key="1">
    <citation type="submission" date="2017-06" db="EMBL/GenBank/DDBJ databases">
        <title>Ant-infecting Ophiocordyceps genomes reveal a high diversity of potential behavioral manipulation genes and a possible major role for enterotoxins.</title>
        <authorList>
            <person name="De Bekker C."/>
            <person name="Evans H.C."/>
            <person name="Brachmann A."/>
            <person name="Hughes D.P."/>
        </authorList>
    </citation>
    <scope>NUCLEOTIDE SEQUENCE [LARGE SCALE GENOMIC DNA]</scope>
    <source>
        <strain evidence="1 2">1348a</strain>
    </source>
</reference>
<protein>
    <recommendedName>
        <fullName evidence="3">HAD superfamily hydrolase</fullName>
    </recommendedName>
</protein>
<evidence type="ECO:0000313" key="1">
    <source>
        <dbReference type="EMBL" id="PHH71580.1"/>
    </source>
</evidence>
<dbReference type="AlphaFoldDB" id="A0A2C5YVM2"/>
<dbReference type="InterPro" id="IPR023214">
    <property type="entry name" value="HAD_sf"/>
</dbReference>
<dbReference type="Gene3D" id="3.40.50.1000">
    <property type="entry name" value="HAD superfamily/HAD-like"/>
    <property type="match status" value="1"/>
</dbReference>
<dbReference type="InterPro" id="IPR036412">
    <property type="entry name" value="HAD-like_sf"/>
</dbReference>
<name>A0A2C5YVM2_9HYPO</name>
<evidence type="ECO:0000313" key="2">
    <source>
        <dbReference type="Proteomes" id="UP000224854"/>
    </source>
</evidence>